<feature type="domain" description="Cation efflux protein transmembrane" evidence="8">
    <location>
        <begin position="26"/>
        <end position="222"/>
    </location>
</feature>
<evidence type="ECO:0000313" key="10">
    <source>
        <dbReference type="EMBL" id="RWX48303.1"/>
    </source>
</evidence>
<sequence>MAKLLSPLRCSNTEERRQKAENVVNVGLLFNAVLAVVKVFAGIIGYSQALLADGINSISDVIYFIAVKIFVRLAGKPADAEHPYGHHQLESIAALVVGAFVITTGTAIFWESVNSAFALFTGTVPPHPIGEFAIYVALATIVVKILLMLQASRVGRETGNLAIKALAQDHRNDIFASTGAAAGIFLSRMGAIWFDPIAGAVVAVIMAKTGLDILREASSDLMDNVPSEELAREIYKLLDDVTEVEAIEDIHAHRFGPYLVVNLTICIDGDLTVWKGDEVADRVESKLLAGIEMLRKVYVHYHPSRKLENY</sequence>
<evidence type="ECO:0000259" key="9">
    <source>
        <dbReference type="Pfam" id="PF16916"/>
    </source>
</evidence>
<comment type="caution">
    <text evidence="10">The sequence shown here is derived from an EMBL/GenBank/DDBJ whole genome shotgun (WGS) entry which is preliminary data.</text>
</comment>
<dbReference type="InterPro" id="IPR058533">
    <property type="entry name" value="Cation_efflux_TM"/>
</dbReference>
<evidence type="ECO:0000313" key="11">
    <source>
        <dbReference type="Proteomes" id="UP000287853"/>
    </source>
</evidence>
<dbReference type="AlphaFoldDB" id="A0A3S3SRA5"/>
<evidence type="ECO:0000256" key="7">
    <source>
        <dbReference type="SAM" id="Phobius"/>
    </source>
</evidence>
<feature type="domain" description="Cation efflux protein cytoplasmic" evidence="9">
    <location>
        <begin position="226"/>
        <end position="303"/>
    </location>
</feature>
<dbReference type="Gene3D" id="1.20.1510.10">
    <property type="entry name" value="Cation efflux protein transmembrane domain"/>
    <property type="match status" value="1"/>
</dbReference>
<accession>A0A3S3SRA5</accession>
<feature type="transmembrane region" description="Helical" evidence="7">
    <location>
        <begin position="50"/>
        <end position="71"/>
    </location>
</feature>
<dbReference type="FunFam" id="1.20.1510.10:FF:000006">
    <property type="entry name" value="Divalent cation efflux transporter"/>
    <property type="match status" value="1"/>
</dbReference>
<evidence type="ECO:0000259" key="8">
    <source>
        <dbReference type="Pfam" id="PF01545"/>
    </source>
</evidence>
<evidence type="ECO:0000256" key="6">
    <source>
        <dbReference type="ARBA" id="ARBA00023136"/>
    </source>
</evidence>
<dbReference type="GO" id="GO:0008324">
    <property type="term" value="F:monoatomic cation transmembrane transporter activity"/>
    <property type="evidence" value="ECO:0007669"/>
    <property type="project" value="InterPro"/>
</dbReference>
<feature type="transmembrane region" description="Helical" evidence="7">
    <location>
        <begin position="23"/>
        <end position="44"/>
    </location>
</feature>
<keyword evidence="11" id="KW-1185">Reference proteome</keyword>
<dbReference type="Proteomes" id="UP000287853">
    <property type="component" value="Unassembled WGS sequence"/>
</dbReference>
<evidence type="ECO:0000256" key="3">
    <source>
        <dbReference type="ARBA" id="ARBA00022448"/>
    </source>
</evidence>
<protein>
    <submittedName>
        <fullName evidence="10">Cation diffusion facilitator family transporter</fullName>
    </submittedName>
</protein>
<evidence type="ECO:0000256" key="5">
    <source>
        <dbReference type="ARBA" id="ARBA00022989"/>
    </source>
</evidence>
<dbReference type="SUPFAM" id="SSF160240">
    <property type="entry name" value="Cation efflux protein cytoplasmic domain-like"/>
    <property type="match status" value="1"/>
</dbReference>
<dbReference type="InterPro" id="IPR002524">
    <property type="entry name" value="Cation_efflux"/>
</dbReference>
<comment type="similarity">
    <text evidence="2">Belongs to the cation diffusion facilitator (CDF) transporter (TC 2.A.4) family.</text>
</comment>
<dbReference type="EMBL" id="MTKO01000001">
    <property type="protein sequence ID" value="RWX48303.1"/>
    <property type="molecule type" value="Genomic_DNA"/>
</dbReference>
<organism evidence="10 11">
    <name type="scientific">Candidatus Electrothrix aarhusensis</name>
    <dbReference type="NCBI Taxonomy" id="1859131"/>
    <lineage>
        <taxon>Bacteria</taxon>
        <taxon>Pseudomonadati</taxon>
        <taxon>Thermodesulfobacteriota</taxon>
        <taxon>Desulfobulbia</taxon>
        <taxon>Desulfobulbales</taxon>
        <taxon>Desulfobulbaceae</taxon>
        <taxon>Candidatus Electrothrix</taxon>
    </lineage>
</organism>
<keyword evidence="4 7" id="KW-0812">Transmembrane</keyword>
<name>A0A3S3SRA5_9BACT</name>
<keyword evidence="5 7" id="KW-1133">Transmembrane helix</keyword>
<dbReference type="InterPro" id="IPR050291">
    <property type="entry name" value="CDF_Transporter"/>
</dbReference>
<dbReference type="Pfam" id="PF01545">
    <property type="entry name" value="Cation_efflux"/>
    <property type="match status" value="1"/>
</dbReference>
<evidence type="ECO:0000256" key="4">
    <source>
        <dbReference type="ARBA" id="ARBA00022692"/>
    </source>
</evidence>
<reference evidence="10 11" key="1">
    <citation type="submission" date="2017-01" db="EMBL/GenBank/DDBJ databases">
        <title>The cable genome- insights into the physiology and evolution of filamentous bacteria capable of sulfide oxidation via long distance electron transfer.</title>
        <authorList>
            <person name="Schreiber L."/>
            <person name="Bjerg J.T."/>
            <person name="Boggild A."/>
            <person name="Van De Vossenberg J."/>
            <person name="Meysman F."/>
            <person name="Nielsen L.P."/>
            <person name="Schramm A."/>
            <person name="Kjeldsen K.U."/>
        </authorList>
    </citation>
    <scope>NUCLEOTIDE SEQUENCE [LARGE SCALE GENOMIC DNA]</scope>
    <source>
        <strain evidence="10">MCF</strain>
    </source>
</reference>
<evidence type="ECO:0000256" key="1">
    <source>
        <dbReference type="ARBA" id="ARBA00004141"/>
    </source>
</evidence>
<feature type="transmembrane region" description="Helical" evidence="7">
    <location>
        <begin position="132"/>
        <end position="149"/>
    </location>
</feature>
<dbReference type="SUPFAM" id="SSF161111">
    <property type="entry name" value="Cation efflux protein transmembrane domain-like"/>
    <property type="match status" value="1"/>
</dbReference>
<dbReference type="NCBIfam" id="TIGR01297">
    <property type="entry name" value="CDF"/>
    <property type="match status" value="1"/>
</dbReference>
<keyword evidence="6 7" id="KW-0472">Membrane</keyword>
<comment type="subcellular location">
    <subcellularLocation>
        <location evidence="1">Membrane</location>
        <topology evidence="1">Multi-pass membrane protein</topology>
    </subcellularLocation>
</comment>
<dbReference type="PANTHER" id="PTHR43840:SF15">
    <property type="entry name" value="MITOCHONDRIAL METAL TRANSPORTER 1-RELATED"/>
    <property type="match status" value="1"/>
</dbReference>
<gene>
    <name evidence="10" type="primary">czcD</name>
    <name evidence="10" type="ORF">H206_05132</name>
</gene>
<feature type="transmembrane region" description="Helical" evidence="7">
    <location>
        <begin position="92"/>
        <end position="112"/>
    </location>
</feature>
<dbReference type="InterPro" id="IPR027469">
    <property type="entry name" value="Cation_efflux_TMD_sf"/>
</dbReference>
<dbReference type="Gene3D" id="3.30.70.1350">
    <property type="entry name" value="Cation efflux protein, cytoplasmic domain"/>
    <property type="match status" value="1"/>
</dbReference>
<dbReference type="PANTHER" id="PTHR43840">
    <property type="entry name" value="MITOCHONDRIAL METAL TRANSPORTER 1-RELATED"/>
    <property type="match status" value="1"/>
</dbReference>
<dbReference type="Pfam" id="PF16916">
    <property type="entry name" value="ZT_dimer"/>
    <property type="match status" value="1"/>
</dbReference>
<dbReference type="GO" id="GO:0016020">
    <property type="term" value="C:membrane"/>
    <property type="evidence" value="ECO:0007669"/>
    <property type="project" value="UniProtKB-SubCell"/>
</dbReference>
<proteinExistence type="inferred from homology"/>
<dbReference type="InterPro" id="IPR036837">
    <property type="entry name" value="Cation_efflux_CTD_sf"/>
</dbReference>
<evidence type="ECO:0000256" key="2">
    <source>
        <dbReference type="ARBA" id="ARBA00008114"/>
    </source>
</evidence>
<keyword evidence="3" id="KW-0813">Transport</keyword>
<dbReference type="InterPro" id="IPR027470">
    <property type="entry name" value="Cation_efflux_CTD"/>
</dbReference>